<keyword evidence="5" id="KW-1185">Reference proteome</keyword>
<dbReference type="RefSeq" id="WP_386372290.1">
    <property type="nucleotide sequence ID" value="NZ_JBHUMP010000003.1"/>
</dbReference>
<protein>
    <submittedName>
        <fullName evidence="4">DUF4174 domain-containing protein</fullName>
    </submittedName>
</protein>
<proteinExistence type="predicted"/>
<evidence type="ECO:0000259" key="3">
    <source>
        <dbReference type="Pfam" id="PF13778"/>
    </source>
</evidence>
<dbReference type="EMBL" id="JBHUMP010000003">
    <property type="protein sequence ID" value="MFD2739044.1"/>
    <property type="molecule type" value="Genomic_DNA"/>
</dbReference>
<keyword evidence="1 2" id="KW-0732">Signal</keyword>
<accession>A0ABW5U266</accession>
<evidence type="ECO:0000256" key="2">
    <source>
        <dbReference type="SAM" id="SignalP"/>
    </source>
</evidence>
<reference evidence="5" key="1">
    <citation type="journal article" date="2019" name="Int. J. Syst. Evol. Microbiol.">
        <title>The Global Catalogue of Microorganisms (GCM) 10K type strain sequencing project: providing services to taxonomists for standard genome sequencing and annotation.</title>
        <authorList>
            <consortium name="The Broad Institute Genomics Platform"/>
            <consortium name="The Broad Institute Genome Sequencing Center for Infectious Disease"/>
            <person name="Wu L."/>
            <person name="Ma J."/>
        </authorList>
    </citation>
    <scope>NUCLEOTIDE SEQUENCE [LARGE SCALE GENOMIC DNA]</scope>
    <source>
        <strain evidence="5">TISTR 2562</strain>
    </source>
</reference>
<dbReference type="Pfam" id="PF13778">
    <property type="entry name" value="DUF4174"/>
    <property type="match status" value="1"/>
</dbReference>
<evidence type="ECO:0000313" key="4">
    <source>
        <dbReference type="EMBL" id="MFD2739044.1"/>
    </source>
</evidence>
<sequence length="153" mass="17649">MKRLIPFVIIGLIAAGAGAETIAAQDEPPIFQPANEVDLNVLLWKKRPVVVFADSDFDPAFIEQMELLEQHQDELRIRDVIVLTDTDPQARGAMRLKLRPRGFMLAILGKDGRVKLRKPFPWDVREISRSIDKMPERRREIRERKEIQGNIIQ</sequence>
<feature type="chain" id="PRO_5046834020" evidence="2">
    <location>
        <begin position="20"/>
        <end position="153"/>
    </location>
</feature>
<comment type="caution">
    <text evidence="4">The sequence shown here is derived from an EMBL/GenBank/DDBJ whole genome shotgun (WGS) entry which is preliminary data.</text>
</comment>
<organism evidence="4 5">
    <name type="scientific">Sulfitobacter aestuarii</name>
    <dbReference type="NCBI Taxonomy" id="2161676"/>
    <lineage>
        <taxon>Bacteria</taxon>
        <taxon>Pseudomonadati</taxon>
        <taxon>Pseudomonadota</taxon>
        <taxon>Alphaproteobacteria</taxon>
        <taxon>Rhodobacterales</taxon>
        <taxon>Roseobacteraceae</taxon>
        <taxon>Sulfitobacter</taxon>
    </lineage>
</organism>
<evidence type="ECO:0000256" key="1">
    <source>
        <dbReference type="ARBA" id="ARBA00022729"/>
    </source>
</evidence>
<evidence type="ECO:0000313" key="5">
    <source>
        <dbReference type="Proteomes" id="UP001597474"/>
    </source>
</evidence>
<dbReference type="InterPro" id="IPR025232">
    <property type="entry name" value="DUF4174"/>
</dbReference>
<gene>
    <name evidence="4" type="ORF">ACFSUD_05655</name>
</gene>
<feature type="signal peptide" evidence="2">
    <location>
        <begin position="1"/>
        <end position="19"/>
    </location>
</feature>
<dbReference type="Proteomes" id="UP001597474">
    <property type="component" value="Unassembled WGS sequence"/>
</dbReference>
<name>A0ABW5U266_9RHOB</name>
<feature type="domain" description="DUF4174" evidence="3">
    <location>
        <begin position="39"/>
        <end position="140"/>
    </location>
</feature>